<dbReference type="OrthoDB" id="941544at2"/>
<dbReference type="Gene3D" id="1.10.10.10">
    <property type="entry name" value="Winged helix-like DNA-binding domain superfamily/Winged helix DNA-binding domain"/>
    <property type="match status" value="1"/>
</dbReference>
<dbReference type="InterPro" id="IPR014284">
    <property type="entry name" value="RNA_pol_sigma-70_dom"/>
</dbReference>
<dbReference type="Pfam" id="PF08281">
    <property type="entry name" value="Sigma70_r4_2"/>
    <property type="match status" value="1"/>
</dbReference>
<name>A0A1G9QCX2_9BACT</name>
<feature type="domain" description="RNA polymerase sigma-70 region 2" evidence="5">
    <location>
        <begin position="27"/>
        <end position="97"/>
    </location>
</feature>
<dbReference type="GO" id="GO:0016987">
    <property type="term" value="F:sigma factor activity"/>
    <property type="evidence" value="ECO:0007669"/>
    <property type="project" value="UniProtKB-KW"/>
</dbReference>
<accession>A0A1G9QCX2</accession>
<dbReference type="STRING" id="563176.SAMN04488090_2575"/>
<keyword evidence="8" id="KW-1185">Reference proteome</keyword>
<evidence type="ECO:0000256" key="1">
    <source>
        <dbReference type="ARBA" id="ARBA00010641"/>
    </source>
</evidence>
<evidence type="ECO:0000259" key="6">
    <source>
        <dbReference type="Pfam" id="PF08281"/>
    </source>
</evidence>
<proteinExistence type="inferred from homology"/>
<dbReference type="InterPro" id="IPR007627">
    <property type="entry name" value="RNA_pol_sigma70_r2"/>
</dbReference>
<evidence type="ECO:0000313" key="7">
    <source>
        <dbReference type="EMBL" id="SDM08866.1"/>
    </source>
</evidence>
<evidence type="ECO:0000256" key="3">
    <source>
        <dbReference type="ARBA" id="ARBA00023082"/>
    </source>
</evidence>
<dbReference type="InterPro" id="IPR036388">
    <property type="entry name" value="WH-like_DNA-bd_sf"/>
</dbReference>
<comment type="similarity">
    <text evidence="1">Belongs to the sigma-70 factor family. ECF subfamily.</text>
</comment>
<dbReference type="Pfam" id="PF04542">
    <property type="entry name" value="Sigma70_r2"/>
    <property type="match status" value="1"/>
</dbReference>
<evidence type="ECO:0000256" key="2">
    <source>
        <dbReference type="ARBA" id="ARBA00023015"/>
    </source>
</evidence>
<evidence type="ECO:0000259" key="5">
    <source>
        <dbReference type="Pfam" id="PF04542"/>
    </source>
</evidence>
<keyword evidence="4" id="KW-0804">Transcription</keyword>
<dbReference type="Gene3D" id="1.10.1740.10">
    <property type="match status" value="1"/>
</dbReference>
<sequence length="195" mass="22439">MIKTTSAELLPLLEGCARSDRKSQENLYRLFYSFAMGVCLRYCRNREEALEALNDGFLKVFNNISHFQPEKHEPVPSFVGYLKKILIHTAIDQYRSTIRTSQTVELEEHLVPAQDHTESPLDGLAYEDLIGLIRQLSPAYRAVFNLYAIDGYSHEEIARQLDISVGTSKSNLAKARLNLRELLKRSHEERYSKYA</sequence>
<keyword evidence="3" id="KW-0731">Sigma factor</keyword>
<dbReference type="CDD" id="cd06171">
    <property type="entry name" value="Sigma70_r4"/>
    <property type="match status" value="1"/>
</dbReference>
<dbReference type="PANTHER" id="PTHR43133:SF46">
    <property type="entry name" value="RNA POLYMERASE SIGMA-70 FACTOR ECF SUBFAMILY"/>
    <property type="match status" value="1"/>
</dbReference>
<dbReference type="InterPro" id="IPR013324">
    <property type="entry name" value="RNA_pol_sigma_r3/r4-like"/>
</dbReference>
<dbReference type="GO" id="GO:0006352">
    <property type="term" value="P:DNA-templated transcription initiation"/>
    <property type="evidence" value="ECO:0007669"/>
    <property type="project" value="InterPro"/>
</dbReference>
<dbReference type="Proteomes" id="UP000198901">
    <property type="component" value="Unassembled WGS sequence"/>
</dbReference>
<organism evidence="7 8">
    <name type="scientific">Siphonobacter aquaeclarae</name>
    <dbReference type="NCBI Taxonomy" id="563176"/>
    <lineage>
        <taxon>Bacteria</taxon>
        <taxon>Pseudomonadati</taxon>
        <taxon>Bacteroidota</taxon>
        <taxon>Cytophagia</taxon>
        <taxon>Cytophagales</taxon>
        <taxon>Cytophagaceae</taxon>
        <taxon>Siphonobacter</taxon>
    </lineage>
</organism>
<evidence type="ECO:0000256" key="4">
    <source>
        <dbReference type="ARBA" id="ARBA00023163"/>
    </source>
</evidence>
<dbReference type="GO" id="GO:0003677">
    <property type="term" value="F:DNA binding"/>
    <property type="evidence" value="ECO:0007669"/>
    <property type="project" value="InterPro"/>
</dbReference>
<dbReference type="RefSeq" id="WP_093202588.1">
    <property type="nucleotide sequence ID" value="NZ_FNGS01000004.1"/>
</dbReference>
<dbReference type="InterPro" id="IPR039425">
    <property type="entry name" value="RNA_pol_sigma-70-like"/>
</dbReference>
<evidence type="ECO:0000313" key="8">
    <source>
        <dbReference type="Proteomes" id="UP000198901"/>
    </source>
</evidence>
<dbReference type="InterPro" id="IPR013249">
    <property type="entry name" value="RNA_pol_sigma70_r4_t2"/>
</dbReference>
<dbReference type="AlphaFoldDB" id="A0A1G9QCX2"/>
<dbReference type="EMBL" id="FNGS01000004">
    <property type="protein sequence ID" value="SDM08866.1"/>
    <property type="molecule type" value="Genomic_DNA"/>
</dbReference>
<dbReference type="SUPFAM" id="SSF88659">
    <property type="entry name" value="Sigma3 and sigma4 domains of RNA polymerase sigma factors"/>
    <property type="match status" value="1"/>
</dbReference>
<protein>
    <submittedName>
        <fullName evidence="7">RNA polymerase sigma-70 factor, ECF subfamily</fullName>
    </submittedName>
</protein>
<dbReference type="SUPFAM" id="SSF88946">
    <property type="entry name" value="Sigma2 domain of RNA polymerase sigma factors"/>
    <property type="match status" value="1"/>
</dbReference>
<feature type="domain" description="RNA polymerase sigma factor 70 region 4 type 2" evidence="6">
    <location>
        <begin position="128"/>
        <end position="179"/>
    </location>
</feature>
<dbReference type="InterPro" id="IPR013325">
    <property type="entry name" value="RNA_pol_sigma_r2"/>
</dbReference>
<reference evidence="7 8" key="1">
    <citation type="submission" date="2016-10" db="EMBL/GenBank/DDBJ databases">
        <authorList>
            <person name="de Groot N.N."/>
        </authorList>
    </citation>
    <scope>NUCLEOTIDE SEQUENCE [LARGE SCALE GENOMIC DNA]</scope>
    <source>
        <strain evidence="7 8">DSM 21668</strain>
    </source>
</reference>
<dbReference type="PANTHER" id="PTHR43133">
    <property type="entry name" value="RNA POLYMERASE ECF-TYPE SIGMA FACTO"/>
    <property type="match status" value="1"/>
</dbReference>
<gene>
    <name evidence="7" type="ORF">SAMN04488090_2575</name>
</gene>
<dbReference type="NCBIfam" id="TIGR02937">
    <property type="entry name" value="sigma70-ECF"/>
    <property type="match status" value="1"/>
</dbReference>
<keyword evidence="2" id="KW-0805">Transcription regulation</keyword>